<reference evidence="7" key="1">
    <citation type="submission" date="2021-01" db="EMBL/GenBank/DDBJ databases">
        <title>Paracoccus amoyensis sp. nov., isolated from the surface seawater along the coast of Xiamen Island, China.</title>
        <authorList>
            <person name="Lyu L."/>
        </authorList>
    </citation>
    <scope>NUCLEOTIDE SEQUENCE</scope>
    <source>
        <strain evidence="7">MJ17</strain>
    </source>
</reference>
<dbReference type="InterPro" id="IPR029056">
    <property type="entry name" value="Ribokinase-like"/>
</dbReference>
<dbReference type="Pfam" id="PF08543">
    <property type="entry name" value="Phos_pyr_kin"/>
    <property type="match status" value="1"/>
</dbReference>
<comment type="caution">
    <text evidence="7">The sequence shown here is derived from an EMBL/GenBank/DDBJ whole genome shotgun (WGS) entry which is preliminary data.</text>
</comment>
<sequence length="279" mass="29275">MDKAPLIISIQSQVVHGHVGNSAAVFPMQAAGLEVAAIPTVLFSNTPDYPTLRGAPVPPAIFADLLLGAEERGLPQRAVWLITGYIGSVEVAELTADFVARAKVANPSLRYLCDPVMGDHGPGLYVPAELARLMRDRLLPMADLTTPNSFELGHLTGTPITTLADVETAAAKLHLAPEASLIATGCVLRDSPDGHLESVIIGPRGVSRHPTPHIPVALPGTGDLFSGLVMAGLGRGDALPQAVARAQDLTGRALDYAAKAGAREIVLYEPSFRRALLSI</sequence>
<keyword evidence="5" id="KW-0067">ATP-binding</keyword>
<dbReference type="GO" id="GO:0008478">
    <property type="term" value="F:pyridoxal kinase activity"/>
    <property type="evidence" value="ECO:0007669"/>
    <property type="project" value="UniProtKB-EC"/>
</dbReference>
<dbReference type="InterPro" id="IPR013749">
    <property type="entry name" value="PM/HMP-P_kinase-1"/>
</dbReference>
<keyword evidence="3" id="KW-0547">Nucleotide-binding</keyword>
<dbReference type="PANTHER" id="PTHR10534:SF2">
    <property type="entry name" value="PYRIDOXAL KINASE"/>
    <property type="match status" value="1"/>
</dbReference>
<evidence type="ECO:0000313" key="8">
    <source>
        <dbReference type="Proteomes" id="UP000640485"/>
    </source>
</evidence>
<dbReference type="PANTHER" id="PTHR10534">
    <property type="entry name" value="PYRIDOXAL KINASE"/>
    <property type="match status" value="1"/>
</dbReference>
<evidence type="ECO:0000256" key="1">
    <source>
        <dbReference type="ARBA" id="ARBA00012104"/>
    </source>
</evidence>
<feature type="domain" description="Pyridoxamine kinase/Phosphomethylpyrimidine kinase" evidence="6">
    <location>
        <begin position="83"/>
        <end position="262"/>
    </location>
</feature>
<dbReference type="GO" id="GO:0005524">
    <property type="term" value="F:ATP binding"/>
    <property type="evidence" value="ECO:0007669"/>
    <property type="project" value="UniProtKB-KW"/>
</dbReference>
<dbReference type="GO" id="GO:0009443">
    <property type="term" value="P:pyridoxal 5'-phosphate salvage"/>
    <property type="evidence" value="ECO:0007669"/>
    <property type="project" value="InterPro"/>
</dbReference>
<keyword evidence="8" id="KW-1185">Reference proteome</keyword>
<evidence type="ECO:0000313" key="7">
    <source>
        <dbReference type="EMBL" id="MBK4216956.1"/>
    </source>
</evidence>
<dbReference type="CDD" id="cd01173">
    <property type="entry name" value="pyridoxal_pyridoxamine_kinase"/>
    <property type="match status" value="1"/>
</dbReference>
<accession>A0A934SH46</accession>
<dbReference type="EC" id="2.7.1.35" evidence="1"/>
<dbReference type="InterPro" id="IPR004625">
    <property type="entry name" value="PyrdxlKinase"/>
</dbReference>
<organism evidence="7 8">
    <name type="scientific">Paracoccus caeni</name>
    <dbReference type="NCBI Taxonomy" id="657651"/>
    <lineage>
        <taxon>Bacteria</taxon>
        <taxon>Pseudomonadati</taxon>
        <taxon>Pseudomonadota</taxon>
        <taxon>Alphaproteobacteria</taxon>
        <taxon>Rhodobacterales</taxon>
        <taxon>Paracoccaceae</taxon>
        <taxon>Paracoccus</taxon>
    </lineage>
</organism>
<evidence type="ECO:0000256" key="3">
    <source>
        <dbReference type="ARBA" id="ARBA00022741"/>
    </source>
</evidence>
<dbReference type="NCBIfam" id="TIGR00687">
    <property type="entry name" value="pyridox_kin"/>
    <property type="match status" value="1"/>
</dbReference>
<evidence type="ECO:0000256" key="4">
    <source>
        <dbReference type="ARBA" id="ARBA00022777"/>
    </source>
</evidence>
<protein>
    <recommendedName>
        <fullName evidence="1">pyridoxal kinase</fullName>
        <ecNumber evidence="1">2.7.1.35</ecNumber>
    </recommendedName>
</protein>
<evidence type="ECO:0000256" key="2">
    <source>
        <dbReference type="ARBA" id="ARBA00022679"/>
    </source>
</evidence>
<dbReference type="Gene3D" id="3.40.1190.20">
    <property type="match status" value="1"/>
</dbReference>
<gene>
    <name evidence="7" type="primary">pdxY</name>
    <name evidence="7" type="ORF">JJJ17_13550</name>
</gene>
<dbReference type="AlphaFoldDB" id="A0A934SH46"/>
<keyword evidence="4 7" id="KW-0418">Kinase</keyword>
<dbReference type="EMBL" id="JAEPRQ010000005">
    <property type="protein sequence ID" value="MBK4216956.1"/>
    <property type="molecule type" value="Genomic_DNA"/>
</dbReference>
<dbReference type="SUPFAM" id="SSF53613">
    <property type="entry name" value="Ribokinase-like"/>
    <property type="match status" value="1"/>
</dbReference>
<dbReference type="Proteomes" id="UP000640485">
    <property type="component" value="Unassembled WGS sequence"/>
</dbReference>
<proteinExistence type="predicted"/>
<keyword evidence="2 7" id="KW-0808">Transferase</keyword>
<dbReference type="GO" id="GO:0005829">
    <property type="term" value="C:cytosol"/>
    <property type="evidence" value="ECO:0007669"/>
    <property type="project" value="TreeGrafter"/>
</dbReference>
<name>A0A934SH46_9RHOB</name>
<evidence type="ECO:0000256" key="5">
    <source>
        <dbReference type="ARBA" id="ARBA00022840"/>
    </source>
</evidence>
<evidence type="ECO:0000259" key="6">
    <source>
        <dbReference type="Pfam" id="PF08543"/>
    </source>
</evidence>